<reference evidence="2" key="1">
    <citation type="submission" date="2020-07" db="EMBL/GenBank/DDBJ databases">
        <title>Genome sequence and genetic diversity analysis of an under-domesticated orphan crop, white fonio (Digitaria exilis).</title>
        <authorList>
            <person name="Bennetzen J.L."/>
            <person name="Chen S."/>
            <person name="Ma X."/>
            <person name="Wang X."/>
            <person name="Yssel A.E.J."/>
            <person name="Chaluvadi S.R."/>
            <person name="Johnson M."/>
            <person name="Gangashetty P."/>
            <person name="Hamidou F."/>
            <person name="Sanogo M.D."/>
            <person name="Zwaenepoel A."/>
            <person name="Wallace J."/>
            <person name="Van De Peer Y."/>
            <person name="Van Deynze A."/>
        </authorList>
    </citation>
    <scope>NUCLEOTIDE SEQUENCE</scope>
    <source>
        <tissue evidence="2">Leaves</tissue>
    </source>
</reference>
<dbReference type="AlphaFoldDB" id="A0A835BCG5"/>
<evidence type="ECO:0000313" key="3">
    <source>
        <dbReference type="Proteomes" id="UP000636709"/>
    </source>
</evidence>
<gene>
    <name evidence="2" type="ORF">HU200_039200</name>
</gene>
<comment type="caution">
    <text evidence="2">The sequence shown here is derived from an EMBL/GenBank/DDBJ whole genome shotgun (WGS) entry which is preliminary data.</text>
</comment>
<name>A0A835BCG5_9POAL</name>
<evidence type="ECO:0000313" key="2">
    <source>
        <dbReference type="EMBL" id="KAF8693777.1"/>
    </source>
</evidence>
<sequence length="133" mass="14440">MRFGVELCTLPFKRTMSRQLTFQRTTPVAKRSLNYSRLQKEKVESLVASSTSGGRARMAPRPGSATGYKDYDIPKASGMYDKAPTSHPKGSMPMEEDHLERDLEGGVGYGAGGFDHAGCGEEEVCKSQKGCSA</sequence>
<evidence type="ECO:0000256" key="1">
    <source>
        <dbReference type="SAM" id="MobiDB-lite"/>
    </source>
</evidence>
<dbReference type="Proteomes" id="UP000636709">
    <property type="component" value="Unassembled WGS sequence"/>
</dbReference>
<protein>
    <submittedName>
        <fullName evidence="2">Uncharacterized protein</fullName>
    </submittedName>
</protein>
<feature type="region of interest" description="Disordered" evidence="1">
    <location>
        <begin position="46"/>
        <end position="97"/>
    </location>
</feature>
<keyword evidence="3" id="KW-1185">Reference proteome</keyword>
<proteinExistence type="predicted"/>
<dbReference type="EMBL" id="JACEFO010001924">
    <property type="protein sequence ID" value="KAF8693777.1"/>
    <property type="molecule type" value="Genomic_DNA"/>
</dbReference>
<accession>A0A835BCG5</accession>
<organism evidence="2 3">
    <name type="scientific">Digitaria exilis</name>
    <dbReference type="NCBI Taxonomy" id="1010633"/>
    <lineage>
        <taxon>Eukaryota</taxon>
        <taxon>Viridiplantae</taxon>
        <taxon>Streptophyta</taxon>
        <taxon>Embryophyta</taxon>
        <taxon>Tracheophyta</taxon>
        <taxon>Spermatophyta</taxon>
        <taxon>Magnoliopsida</taxon>
        <taxon>Liliopsida</taxon>
        <taxon>Poales</taxon>
        <taxon>Poaceae</taxon>
        <taxon>PACMAD clade</taxon>
        <taxon>Panicoideae</taxon>
        <taxon>Panicodae</taxon>
        <taxon>Paniceae</taxon>
        <taxon>Anthephorinae</taxon>
        <taxon>Digitaria</taxon>
    </lineage>
</organism>